<evidence type="ECO:0000313" key="2">
    <source>
        <dbReference type="EMBL" id="MBE9460759.1"/>
    </source>
</evidence>
<gene>
    <name evidence="2" type="ORF">IEE83_02585</name>
</gene>
<organism evidence="2 3">
    <name type="scientific">Dyadobacter subterraneus</name>
    <dbReference type="NCBI Taxonomy" id="2773304"/>
    <lineage>
        <taxon>Bacteria</taxon>
        <taxon>Pseudomonadati</taxon>
        <taxon>Bacteroidota</taxon>
        <taxon>Cytophagia</taxon>
        <taxon>Cytophagales</taxon>
        <taxon>Spirosomataceae</taxon>
        <taxon>Dyadobacter</taxon>
    </lineage>
</organism>
<evidence type="ECO:0000256" key="1">
    <source>
        <dbReference type="SAM" id="Phobius"/>
    </source>
</evidence>
<proteinExistence type="predicted"/>
<keyword evidence="3" id="KW-1185">Reference proteome</keyword>
<reference evidence="3" key="1">
    <citation type="submission" date="2023-07" db="EMBL/GenBank/DDBJ databases">
        <title>Dyadobacter sp. nov 'subterranea' isolated from contaminted grondwater.</title>
        <authorList>
            <person name="Szabo I."/>
            <person name="Al-Omari J."/>
            <person name="Szerdahelyi S.G."/>
            <person name="Rado J."/>
        </authorList>
    </citation>
    <scope>NUCLEOTIDE SEQUENCE [LARGE SCALE GENOMIC DNA]</scope>
    <source>
        <strain evidence="3">UP-52</strain>
    </source>
</reference>
<keyword evidence="1" id="KW-0472">Membrane</keyword>
<dbReference type="EMBL" id="JACYGY010000001">
    <property type="protein sequence ID" value="MBE9460759.1"/>
    <property type="molecule type" value="Genomic_DNA"/>
</dbReference>
<keyword evidence="1" id="KW-0812">Transmembrane</keyword>
<dbReference type="RefSeq" id="WP_379993087.1">
    <property type="nucleotide sequence ID" value="NZ_JBHSRU010000037.1"/>
</dbReference>
<sequence length="63" mass="7066">MKKLPKDLMTEITGGACKGAIIQLGRAFMLTGILSGWVAQVFFMPFDFCQFRSDKPISPQKLR</sequence>
<feature type="transmembrane region" description="Helical" evidence="1">
    <location>
        <begin position="27"/>
        <end position="46"/>
    </location>
</feature>
<comment type="caution">
    <text evidence="2">The sequence shown here is derived from an EMBL/GenBank/DDBJ whole genome shotgun (WGS) entry which is preliminary data.</text>
</comment>
<accession>A0ABR9W947</accession>
<dbReference type="Proteomes" id="UP000634134">
    <property type="component" value="Unassembled WGS sequence"/>
</dbReference>
<evidence type="ECO:0008006" key="4">
    <source>
        <dbReference type="Google" id="ProtNLM"/>
    </source>
</evidence>
<name>A0ABR9W947_9BACT</name>
<protein>
    <recommendedName>
        <fullName evidence="4">DUF2892 domain-containing protein</fullName>
    </recommendedName>
</protein>
<keyword evidence="1" id="KW-1133">Transmembrane helix</keyword>
<evidence type="ECO:0000313" key="3">
    <source>
        <dbReference type="Proteomes" id="UP000634134"/>
    </source>
</evidence>